<dbReference type="SUPFAM" id="SSF103657">
    <property type="entry name" value="BAR/IMD domain-like"/>
    <property type="match status" value="1"/>
</dbReference>
<name>A0A8B9LNW0_ASTMX</name>
<protein>
    <submittedName>
        <fullName evidence="1">Uncharacterized protein</fullName>
    </submittedName>
</protein>
<accession>A0A8B9LNW0</accession>
<organism evidence="1 2">
    <name type="scientific">Astyanax mexicanus</name>
    <name type="common">Blind cave fish</name>
    <name type="synonym">Astyanax fasciatus mexicanus</name>
    <dbReference type="NCBI Taxonomy" id="7994"/>
    <lineage>
        <taxon>Eukaryota</taxon>
        <taxon>Metazoa</taxon>
        <taxon>Chordata</taxon>
        <taxon>Craniata</taxon>
        <taxon>Vertebrata</taxon>
        <taxon>Euteleostomi</taxon>
        <taxon>Actinopterygii</taxon>
        <taxon>Neopterygii</taxon>
        <taxon>Teleostei</taxon>
        <taxon>Ostariophysi</taxon>
        <taxon>Characiformes</taxon>
        <taxon>Characoidei</taxon>
        <taxon>Acestrorhamphidae</taxon>
        <taxon>Acestrorhamphinae</taxon>
        <taxon>Astyanax</taxon>
    </lineage>
</organism>
<reference evidence="1" key="1">
    <citation type="submission" date="2025-08" db="UniProtKB">
        <authorList>
            <consortium name="Ensembl"/>
        </authorList>
    </citation>
    <scope>IDENTIFICATION</scope>
</reference>
<sequence>MDFNVKKLASDAGVFFTRAVQFTTKFEHTNFPLHFLNTLKNYRKTDEVNIFKPFVCPSNLSFHLGARIEEFFYEKLDKKAPTRTTNGELLGQYMQDAAKDFGPGTPYGEYRITKIDSQMCVLW</sequence>
<proteinExistence type="predicted"/>
<dbReference type="InterPro" id="IPR027267">
    <property type="entry name" value="AH/BAR_dom_sf"/>
</dbReference>
<dbReference type="Gene3D" id="1.20.1270.60">
    <property type="entry name" value="Arfaptin homology (AH) domain/BAR domain"/>
    <property type="match status" value="1"/>
</dbReference>
<dbReference type="Ensembl" id="ENSAMXT00005058734.1">
    <property type="protein sequence ID" value="ENSAMXP00005054321.1"/>
    <property type="gene ID" value="ENSAMXG00005024298.1"/>
</dbReference>
<dbReference type="AlphaFoldDB" id="A0A8B9LNW0"/>
<evidence type="ECO:0000313" key="1">
    <source>
        <dbReference type="Ensembl" id="ENSAMXP00005054321.1"/>
    </source>
</evidence>
<dbReference type="Proteomes" id="UP000694621">
    <property type="component" value="Unplaced"/>
</dbReference>
<evidence type="ECO:0000313" key="2">
    <source>
        <dbReference type="Proteomes" id="UP000694621"/>
    </source>
</evidence>